<dbReference type="PANTHER" id="PTHR24185:SF1">
    <property type="entry name" value="CALCIUM-INDEPENDENT PHOSPHOLIPASE A2-GAMMA"/>
    <property type="match status" value="1"/>
</dbReference>
<keyword evidence="7" id="KW-1185">Reference proteome</keyword>
<name>A0AAN6GYT0_9PEZI</name>
<comment type="caution">
    <text evidence="6">The sequence shown here is derived from an EMBL/GenBank/DDBJ whole genome shotgun (WGS) entry which is preliminary data.</text>
</comment>
<evidence type="ECO:0000313" key="6">
    <source>
        <dbReference type="EMBL" id="KAK0950761.1"/>
    </source>
</evidence>
<dbReference type="GO" id="GO:0047499">
    <property type="term" value="F:calcium-independent phospholipase A2 activity"/>
    <property type="evidence" value="ECO:0007669"/>
    <property type="project" value="TreeGrafter"/>
</dbReference>
<sequence>MANYNGTTTLKSDCGYSSVRPEGPASEPLVWQAGRATSAAPGLFTPLVLPGLGAFQDGALRHNNPVNIALWEGSRIWSRDTQRDVVLSLGSGTGQDTTSPQKTPLRPTFKDGFIPRLCRSFLTSLDGELTWRHLLNHHLEKDAEHRYFRLNVQFGGQEPRLDDIGAMEKLSEDVNMSKNDQQLTEIKLALLASSFFFELKRAPKFDASGFYICQAEIRVRGDHTKVFMALRQMSNGPIEFHKEGVPLGKADHSTDVCSDCYRFRKKVCFFVRHPTEIIALTKTMDKSRRHISGFPQKTLWFTHEQHLADPFYSEETLSFSSQACLCLAVEEARAAGMVKRKLSSIHLPSDRKKRTKTLSSLE</sequence>
<evidence type="ECO:0000313" key="7">
    <source>
        <dbReference type="Proteomes" id="UP001175353"/>
    </source>
</evidence>
<dbReference type="PANTHER" id="PTHR24185">
    <property type="entry name" value="CALCIUM-INDEPENDENT PHOSPHOLIPASE A2-GAMMA"/>
    <property type="match status" value="1"/>
</dbReference>
<dbReference type="PROSITE" id="PS51635">
    <property type="entry name" value="PNPLA"/>
    <property type="match status" value="1"/>
</dbReference>
<feature type="domain" description="PNPLA" evidence="5">
    <location>
        <begin position="1"/>
        <end position="70"/>
    </location>
</feature>
<evidence type="ECO:0000256" key="2">
    <source>
        <dbReference type="ARBA" id="ARBA00022963"/>
    </source>
</evidence>
<dbReference type="GO" id="GO:0019369">
    <property type="term" value="P:arachidonate metabolic process"/>
    <property type="evidence" value="ECO:0007669"/>
    <property type="project" value="TreeGrafter"/>
</dbReference>
<dbReference type="GO" id="GO:0016020">
    <property type="term" value="C:membrane"/>
    <property type="evidence" value="ECO:0007669"/>
    <property type="project" value="TreeGrafter"/>
</dbReference>
<dbReference type="EMBL" id="JAUJLE010000777">
    <property type="protein sequence ID" value="KAK0950761.1"/>
    <property type="molecule type" value="Genomic_DNA"/>
</dbReference>
<evidence type="ECO:0000256" key="3">
    <source>
        <dbReference type="ARBA" id="ARBA00023098"/>
    </source>
</evidence>
<accession>A0AAN6GYT0</accession>
<comment type="caution">
    <text evidence="4">Lacks conserved residue(s) required for the propagation of feature annotation.</text>
</comment>
<reference evidence="6" key="1">
    <citation type="submission" date="2023-06" db="EMBL/GenBank/DDBJ databases">
        <title>Black Yeasts Isolated from many extreme environments.</title>
        <authorList>
            <person name="Coleine C."/>
            <person name="Stajich J.E."/>
            <person name="Selbmann L."/>
        </authorList>
    </citation>
    <scope>NUCLEOTIDE SEQUENCE</scope>
    <source>
        <strain evidence="6">CCFEE 5200</strain>
    </source>
</reference>
<dbReference type="GO" id="GO:0046486">
    <property type="term" value="P:glycerolipid metabolic process"/>
    <property type="evidence" value="ECO:0007669"/>
    <property type="project" value="UniProtKB-ARBA"/>
</dbReference>
<keyword evidence="3" id="KW-0443">Lipid metabolism</keyword>
<evidence type="ECO:0000256" key="4">
    <source>
        <dbReference type="PROSITE-ProRule" id="PRU01161"/>
    </source>
</evidence>
<protein>
    <recommendedName>
        <fullName evidence="5">PNPLA domain-containing protein</fullName>
    </recommendedName>
</protein>
<organism evidence="6 7">
    <name type="scientific">Friedmanniomyces endolithicus</name>
    <dbReference type="NCBI Taxonomy" id="329885"/>
    <lineage>
        <taxon>Eukaryota</taxon>
        <taxon>Fungi</taxon>
        <taxon>Dikarya</taxon>
        <taxon>Ascomycota</taxon>
        <taxon>Pezizomycotina</taxon>
        <taxon>Dothideomycetes</taxon>
        <taxon>Dothideomycetidae</taxon>
        <taxon>Mycosphaerellales</taxon>
        <taxon>Teratosphaeriaceae</taxon>
        <taxon>Friedmanniomyces</taxon>
    </lineage>
</organism>
<dbReference type="InterPro" id="IPR002641">
    <property type="entry name" value="PNPLA_dom"/>
</dbReference>
<feature type="short sequence motif" description="DGA/G" evidence="4">
    <location>
        <begin position="57"/>
        <end position="59"/>
    </location>
</feature>
<dbReference type="SUPFAM" id="SSF52151">
    <property type="entry name" value="FabD/lysophospholipase-like"/>
    <property type="match status" value="1"/>
</dbReference>
<gene>
    <name evidence="6" type="ORF">LTR91_025428</name>
</gene>
<dbReference type="Gene3D" id="3.40.1090.10">
    <property type="entry name" value="Cytosolic phospholipase A2 catalytic domain"/>
    <property type="match status" value="1"/>
</dbReference>
<proteinExistence type="predicted"/>
<dbReference type="CDD" id="cd07199">
    <property type="entry name" value="Pat17_PNPLA8_PNPLA9_like"/>
    <property type="match status" value="1"/>
</dbReference>
<evidence type="ECO:0000256" key="1">
    <source>
        <dbReference type="ARBA" id="ARBA00022801"/>
    </source>
</evidence>
<dbReference type="Pfam" id="PF01734">
    <property type="entry name" value="Patatin"/>
    <property type="match status" value="1"/>
</dbReference>
<keyword evidence="1" id="KW-0378">Hydrolase</keyword>
<dbReference type="Proteomes" id="UP001175353">
    <property type="component" value="Unassembled WGS sequence"/>
</dbReference>
<dbReference type="InterPro" id="IPR016035">
    <property type="entry name" value="Acyl_Trfase/lysoPLipase"/>
</dbReference>
<evidence type="ECO:0000259" key="5">
    <source>
        <dbReference type="PROSITE" id="PS51635"/>
    </source>
</evidence>
<dbReference type="GO" id="GO:0016042">
    <property type="term" value="P:lipid catabolic process"/>
    <property type="evidence" value="ECO:0007669"/>
    <property type="project" value="UniProtKB-KW"/>
</dbReference>
<dbReference type="AlphaFoldDB" id="A0AAN6GYT0"/>
<keyword evidence="2" id="KW-0442">Lipid degradation</keyword>